<keyword evidence="3" id="KW-0539">Nucleus</keyword>
<dbReference type="InterPro" id="IPR036388">
    <property type="entry name" value="WH-like_DNA-bd_sf"/>
</dbReference>
<dbReference type="GO" id="GO:0005634">
    <property type="term" value="C:nucleus"/>
    <property type="evidence" value="ECO:0007669"/>
    <property type="project" value="UniProtKB-SubCell"/>
</dbReference>
<dbReference type="PROSITE" id="PS50102">
    <property type="entry name" value="RRM"/>
    <property type="match status" value="1"/>
</dbReference>
<dbReference type="PRINTS" id="PR00302">
    <property type="entry name" value="LUPUSLA"/>
</dbReference>
<dbReference type="Proteomes" id="UP000887565">
    <property type="component" value="Unplaced"/>
</dbReference>
<evidence type="ECO:0000256" key="2">
    <source>
        <dbReference type="ARBA" id="ARBA00022884"/>
    </source>
</evidence>
<name>A0A915IEC7_ROMCU</name>
<evidence type="ECO:0000256" key="1">
    <source>
        <dbReference type="ARBA" id="ARBA00004123"/>
    </source>
</evidence>
<evidence type="ECO:0000256" key="4">
    <source>
        <dbReference type="PROSITE-ProRule" id="PRU00332"/>
    </source>
</evidence>
<feature type="domain" description="RRM" evidence="6">
    <location>
        <begin position="130"/>
        <end position="222"/>
    </location>
</feature>
<dbReference type="GO" id="GO:0006396">
    <property type="term" value="P:RNA processing"/>
    <property type="evidence" value="ECO:0007669"/>
    <property type="project" value="InterPro"/>
</dbReference>
<evidence type="ECO:0000259" key="7">
    <source>
        <dbReference type="PROSITE" id="PS50961"/>
    </source>
</evidence>
<dbReference type="GO" id="GO:0045727">
    <property type="term" value="P:positive regulation of translation"/>
    <property type="evidence" value="ECO:0007669"/>
    <property type="project" value="TreeGrafter"/>
</dbReference>
<evidence type="ECO:0000256" key="3">
    <source>
        <dbReference type="ARBA" id="ARBA00023242"/>
    </source>
</evidence>
<feature type="region of interest" description="Disordered" evidence="5">
    <location>
        <begin position="353"/>
        <end position="405"/>
    </location>
</feature>
<dbReference type="SUPFAM" id="SSF54928">
    <property type="entry name" value="RNA-binding domain, RBD"/>
    <property type="match status" value="2"/>
</dbReference>
<dbReference type="AlphaFoldDB" id="A0A915IEC7"/>
<protein>
    <submittedName>
        <fullName evidence="10">Uncharacterized protein</fullName>
    </submittedName>
</protein>
<organism evidence="9 10">
    <name type="scientific">Romanomermis culicivorax</name>
    <name type="common">Nematode worm</name>
    <dbReference type="NCBI Taxonomy" id="13658"/>
    <lineage>
        <taxon>Eukaryota</taxon>
        <taxon>Metazoa</taxon>
        <taxon>Ecdysozoa</taxon>
        <taxon>Nematoda</taxon>
        <taxon>Enoplea</taxon>
        <taxon>Dorylaimia</taxon>
        <taxon>Mermithida</taxon>
        <taxon>Mermithoidea</taxon>
        <taxon>Mermithidae</taxon>
        <taxon>Romanomermis</taxon>
    </lineage>
</organism>
<proteinExistence type="predicted"/>
<dbReference type="OMA" id="QFERSIY"/>
<dbReference type="SMART" id="SM00715">
    <property type="entry name" value="LA"/>
    <property type="match status" value="1"/>
</dbReference>
<dbReference type="Pfam" id="PF00076">
    <property type="entry name" value="RRM_1"/>
    <property type="match status" value="1"/>
</dbReference>
<evidence type="ECO:0000259" key="8">
    <source>
        <dbReference type="PROSITE" id="PS51939"/>
    </source>
</evidence>
<dbReference type="PROSITE" id="PS50961">
    <property type="entry name" value="HTH_LA"/>
    <property type="match status" value="1"/>
</dbReference>
<feature type="compositionally biased region" description="Basic residues" evidence="5">
    <location>
        <begin position="358"/>
        <end position="375"/>
    </location>
</feature>
<evidence type="ECO:0000256" key="5">
    <source>
        <dbReference type="SAM" id="MobiDB-lite"/>
    </source>
</evidence>
<dbReference type="InterPro" id="IPR014886">
    <property type="entry name" value="La_xRRM"/>
</dbReference>
<dbReference type="SMART" id="SM00360">
    <property type="entry name" value="RRM"/>
    <property type="match status" value="2"/>
</dbReference>
<comment type="subcellular location">
    <subcellularLocation>
        <location evidence="1">Nucleus</location>
    </subcellularLocation>
</comment>
<accession>A0A915IEC7</accession>
<dbReference type="Pfam" id="PF05383">
    <property type="entry name" value="La"/>
    <property type="match status" value="1"/>
</dbReference>
<feature type="region of interest" description="Disordered" evidence="5">
    <location>
        <begin position="213"/>
        <end position="244"/>
    </location>
</feature>
<dbReference type="CDD" id="cd12291">
    <property type="entry name" value="RRM1_La"/>
    <property type="match status" value="1"/>
</dbReference>
<evidence type="ECO:0000259" key="6">
    <source>
        <dbReference type="PROSITE" id="PS50102"/>
    </source>
</evidence>
<dbReference type="GO" id="GO:0003723">
    <property type="term" value="F:RNA binding"/>
    <property type="evidence" value="ECO:0007669"/>
    <property type="project" value="UniProtKB-UniRule"/>
</dbReference>
<dbReference type="PROSITE" id="PS51939">
    <property type="entry name" value="XRRM"/>
    <property type="match status" value="1"/>
</dbReference>
<dbReference type="Pfam" id="PF08777">
    <property type="entry name" value="RRM_3"/>
    <property type="match status" value="1"/>
</dbReference>
<dbReference type="PANTHER" id="PTHR22792">
    <property type="entry name" value="LUPUS LA PROTEIN-RELATED"/>
    <property type="match status" value="1"/>
</dbReference>
<dbReference type="InterPro" id="IPR035979">
    <property type="entry name" value="RBD_domain_sf"/>
</dbReference>
<dbReference type="InterPro" id="IPR006630">
    <property type="entry name" value="La_HTH"/>
</dbReference>
<dbReference type="GO" id="GO:1990904">
    <property type="term" value="C:ribonucleoprotein complex"/>
    <property type="evidence" value="ECO:0007669"/>
    <property type="project" value="UniProtKB-UniRule"/>
</dbReference>
<dbReference type="InterPro" id="IPR002344">
    <property type="entry name" value="Lupus_La"/>
</dbReference>
<dbReference type="Gene3D" id="1.10.10.10">
    <property type="entry name" value="Winged helix-like DNA-binding domain superfamily/Winged helix DNA-binding domain"/>
    <property type="match status" value="1"/>
</dbReference>
<dbReference type="InterPro" id="IPR045180">
    <property type="entry name" value="La_dom_prot"/>
</dbReference>
<dbReference type="GO" id="GO:0005829">
    <property type="term" value="C:cytosol"/>
    <property type="evidence" value="ECO:0007669"/>
    <property type="project" value="TreeGrafter"/>
</dbReference>
<dbReference type="GO" id="GO:0010494">
    <property type="term" value="C:cytoplasmic stress granule"/>
    <property type="evidence" value="ECO:0007669"/>
    <property type="project" value="TreeGrafter"/>
</dbReference>
<evidence type="ECO:0000313" key="9">
    <source>
        <dbReference type="Proteomes" id="UP000887565"/>
    </source>
</evidence>
<feature type="domain" description="XRRM" evidence="8">
    <location>
        <begin position="251"/>
        <end position="376"/>
    </location>
</feature>
<dbReference type="WBParaSite" id="nRc.2.0.1.t11566-RA">
    <property type="protein sequence ID" value="nRc.2.0.1.t11566-RA"/>
    <property type="gene ID" value="nRc.2.0.1.g11566"/>
</dbReference>
<keyword evidence="9" id="KW-1185">Reference proteome</keyword>
<evidence type="ECO:0000313" key="10">
    <source>
        <dbReference type="WBParaSite" id="nRc.2.0.1.t11566-RA"/>
    </source>
</evidence>
<dbReference type="SUPFAM" id="SSF46785">
    <property type="entry name" value="Winged helix' DNA-binding domain"/>
    <property type="match status" value="1"/>
</dbReference>
<reference evidence="10" key="1">
    <citation type="submission" date="2022-11" db="UniProtKB">
        <authorList>
            <consortium name="WormBaseParasite"/>
        </authorList>
    </citation>
    <scope>IDENTIFICATION</scope>
</reference>
<feature type="compositionally biased region" description="Basic and acidic residues" evidence="5">
    <location>
        <begin position="213"/>
        <end position="229"/>
    </location>
</feature>
<dbReference type="InterPro" id="IPR036390">
    <property type="entry name" value="WH_DNA-bd_sf"/>
</dbReference>
<dbReference type="Gene3D" id="3.30.70.330">
    <property type="match status" value="2"/>
</dbReference>
<feature type="domain" description="HTH La-type RNA-binding" evidence="7">
    <location>
        <begin position="26"/>
        <end position="118"/>
    </location>
</feature>
<sequence length="405" mass="47297">MTNESSSSAITDLEKKIIRQVETSECQFSKATLVTNLYFRTYYFGDMNLPKDKFLQEEIKKDDGWIPLQVLLTFNRVKALTTDVDVIIAALAKSEDQLLEISEDKTKIRRSKSKPLPENRLEFWKQAKDRTLYVKGFPQGIKFDELMEFFEKHGKVENLFMRRLRDEKKTFKGSVFITFMTNELCKSFLESGPTKYDETDLIKLFESVYHNQKSEERRKAKEQKQKDTAAAKQHQKNKNADNCKNEEKEFTYKTGIVIHIKDLDEVKDADRDTIKELINKYGEVDWIDFKRGDKEAFVRVKGEENAATNVLEKLKKESDGKFIYKEVECPVDVLSGDDEKTYWLKTQKEKREAFDRKNAHKKKNRKDKFQHKKKGGRENGQKSGGHKRQGDDSCDQPAAKFAKAE</sequence>
<dbReference type="PANTHER" id="PTHR22792:SF166">
    <property type="entry name" value="LUPUS LA PROTEIN HOMOLOG"/>
    <property type="match status" value="1"/>
</dbReference>
<dbReference type="InterPro" id="IPR000504">
    <property type="entry name" value="RRM_dom"/>
</dbReference>
<dbReference type="InterPro" id="IPR012677">
    <property type="entry name" value="Nucleotide-bd_a/b_plait_sf"/>
</dbReference>
<keyword evidence="2 4" id="KW-0694">RNA-binding</keyword>
<dbReference type="CDD" id="cd08028">
    <property type="entry name" value="LARP_3"/>
    <property type="match status" value="1"/>
</dbReference>